<dbReference type="Proteomes" id="UP000187209">
    <property type="component" value="Unassembled WGS sequence"/>
</dbReference>
<dbReference type="PANTHER" id="PTHR12847">
    <property type="entry name" value="ATP-BINDING CASSETTE ABC TRANSPORTER-RELATED"/>
    <property type="match status" value="1"/>
</dbReference>
<dbReference type="AlphaFoldDB" id="A0A1R2CK42"/>
<feature type="domain" description="NECAP PHear" evidence="2">
    <location>
        <begin position="6"/>
        <end position="154"/>
    </location>
</feature>
<comment type="caution">
    <text evidence="3">The sequence shown here is derived from an EMBL/GenBank/DDBJ whole genome shotgun (WGS) entry which is preliminary data.</text>
</comment>
<dbReference type="OrthoDB" id="10265489at2759"/>
<accession>A0A1R2CK42</accession>
<sequence length="179" mass="20126">MEEVEYGLLQKPDCKAYEIPPAVRSSGHLAEEWKNCIFQGKLRLVAKGKFCYIQLLARDNSLFLACQVNPKFIERTVERTKDSSRYFVLTVVTPNGSNVYIGMGFDERNDAFDFWAALLDFADRIKNEEQPVVEVAGPDLSHLQLRDGQTISLSGGNKPVVANPPATQPKLFKLRPPPK</sequence>
<protein>
    <recommendedName>
        <fullName evidence="2">NECAP PHear domain-containing protein</fullName>
    </recommendedName>
</protein>
<reference evidence="3 4" key="1">
    <citation type="submission" date="2016-11" db="EMBL/GenBank/DDBJ databases">
        <title>The macronuclear genome of Stentor coeruleus: a giant cell with tiny introns.</title>
        <authorList>
            <person name="Slabodnick M."/>
            <person name="Ruby J.G."/>
            <person name="Reiff S.B."/>
            <person name="Swart E.C."/>
            <person name="Gosai S."/>
            <person name="Prabakaran S."/>
            <person name="Witkowska E."/>
            <person name="Larue G.E."/>
            <person name="Fisher S."/>
            <person name="Freeman R.M."/>
            <person name="Gunawardena J."/>
            <person name="Chu W."/>
            <person name="Stover N.A."/>
            <person name="Gregory B.D."/>
            <person name="Nowacki M."/>
            <person name="Derisi J."/>
            <person name="Roy S.W."/>
            <person name="Marshall W.F."/>
            <person name="Sood P."/>
        </authorList>
    </citation>
    <scope>NUCLEOTIDE SEQUENCE [LARGE SCALE GENOMIC DNA]</scope>
    <source>
        <strain evidence="3">WM001</strain>
    </source>
</reference>
<evidence type="ECO:0000313" key="4">
    <source>
        <dbReference type="Proteomes" id="UP000187209"/>
    </source>
</evidence>
<dbReference type="EMBL" id="MPUH01000127">
    <property type="protein sequence ID" value="OMJ89363.1"/>
    <property type="molecule type" value="Genomic_DNA"/>
</dbReference>
<name>A0A1R2CK42_9CILI</name>
<dbReference type="Gene3D" id="2.30.29.30">
    <property type="entry name" value="Pleckstrin-homology domain (PH domain)/Phosphotyrosine-binding domain (PTB)"/>
    <property type="match status" value="1"/>
</dbReference>
<proteinExistence type="predicted"/>
<dbReference type="InterPro" id="IPR011993">
    <property type="entry name" value="PH-like_dom_sf"/>
</dbReference>
<organism evidence="3 4">
    <name type="scientific">Stentor coeruleus</name>
    <dbReference type="NCBI Taxonomy" id="5963"/>
    <lineage>
        <taxon>Eukaryota</taxon>
        <taxon>Sar</taxon>
        <taxon>Alveolata</taxon>
        <taxon>Ciliophora</taxon>
        <taxon>Postciliodesmatophora</taxon>
        <taxon>Heterotrichea</taxon>
        <taxon>Heterotrichida</taxon>
        <taxon>Stentoridae</taxon>
        <taxon>Stentor</taxon>
    </lineage>
</organism>
<gene>
    <name evidence="3" type="ORF">SteCoe_8459</name>
</gene>
<evidence type="ECO:0000313" key="3">
    <source>
        <dbReference type="EMBL" id="OMJ89363.1"/>
    </source>
</evidence>
<dbReference type="GO" id="GO:0006897">
    <property type="term" value="P:endocytosis"/>
    <property type="evidence" value="ECO:0007669"/>
    <property type="project" value="InterPro"/>
</dbReference>
<keyword evidence="4" id="KW-1185">Reference proteome</keyword>
<dbReference type="PANTHER" id="PTHR12847:SF9">
    <property type="entry name" value="NECAP-LIKE PROTEIN CG9132"/>
    <property type="match status" value="1"/>
</dbReference>
<feature type="region of interest" description="Disordered" evidence="1">
    <location>
        <begin position="154"/>
        <end position="179"/>
    </location>
</feature>
<dbReference type="InterPro" id="IPR012466">
    <property type="entry name" value="NECAP_PHear"/>
</dbReference>
<dbReference type="SUPFAM" id="SSF50729">
    <property type="entry name" value="PH domain-like"/>
    <property type="match status" value="1"/>
</dbReference>
<evidence type="ECO:0000259" key="2">
    <source>
        <dbReference type="Pfam" id="PF07933"/>
    </source>
</evidence>
<dbReference type="Pfam" id="PF07933">
    <property type="entry name" value="DUF1681"/>
    <property type="match status" value="1"/>
</dbReference>
<dbReference type="GO" id="GO:0030125">
    <property type="term" value="C:clathrin vesicle coat"/>
    <property type="evidence" value="ECO:0007669"/>
    <property type="project" value="TreeGrafter"/>
</dbReference>
<evidence type="ECO:0000256" key="1">
    <source>
        <dbReference type="SAM" id="MobiDB-lite"/>
    </source>
</evidence>